<dbReference type="Proteomes" id="UP001497472">
    <property type="component" value="Unassembled WGS sequence"/>
</dbReference>
<gene>
    <name evidence="1" type="ORF">LNINA_LOCUS9063</name>
</gene>
<evidence type="ECO:0000313" key="2">
    <source>
        <dbReference type="Proteomes" id="UP001497472"/>
    </source>
</evidence>
<keyword evidence="2" id="KW-1185">Reference proteome</keyword>
<name>A0AAV1JJX3_9NEOP</name>
<evidence type="ECO:0000313" key="1">
    <source>
        <dbReference type="EMBL" id="CAK1549790.1"/>
    </source>
</evidence>
<dbReference type="EMBL" id="CAVLEF010000040">
    <property type="protein sequence ID" value="CAK1549790.1"/>
    <property type="molecule type" value="Genomic_DNA"/>
</dbReference>
<proteinExistence type="predicted"/>
<protein>
    <submittedName>
        <fullName evidence="1">Uncharacterized protein</fullName>
    </submittedName>
</protein>
<reference evidence="1 2" key="1">
    <citation type="submission" date="2023-11" db="EMBL/GenBank/DDBJ databases">
        <authorList>
            <person name="Okamura Y."/>
        </authorList>
    </citation>
    <scope>NUCLEOTIDE SEQUENCE [LARGE SCALE GENOMIC DNA]</scope>
</reference>
<comment type="caution">
    <text evidence="1">The sequence shown here is derived from an EMBL/GenBank/DDBJ whole genome shotgun (WGS) entry which is preliminary data.</text>
</comment>
<accession>A0AAV1JJX3</accession>
<organism evidence="1 2">
    <name type="scientific">Leptosia nina</name>
    <dbReference type="NCBI Taxonomy" id="320188"/>
    <lineage>
        <taxon>Eukaryota</taxon>
        <taxon>Metazoa</taxon>
        <taxon>Ecdysozoa</taxon>
        <taxon>Arthropoda</taxon>
        <taxon>Hexapoda</taxon>
        <taxon>Insecta</taxon>
        <taxon>Pterygota</taxon>
        <taxon>Neoptera</taxon>
        <taxon>Endopterygota</taxon>
        <taxon>Lepidoptera</taxon>
        <taxon>Glossata</taxon>
        <taxon>Ditrysia</taxon>
        <taxon>Papilionoidea</taxon>
        <taxon>Pieridae</taxon>
        <taxon>Pierinae</taxon>
        <taxon>Leptosia</taxon>
    </lineage>
</organism>
<dbReference type="AlphaFoldDB" id="A0AAV1JJX3"/>
<sequence>MSNIEPKKRIKKTKQKTSLTCYSDRPVKRVNLVQDTVEHFQQNSCSLIAKDSEWVDILGNSSNSSRTDDSNTPAGEIIVQDDESYLEPLTLMFPNLLQEDPETLQGIVNKAISTTEVTKHLIGHKANFSFLKKVDRLIPPERQWLEHVSESSKSYESINSLSSKDECPTSCCTGNHNDKL</sequence>